<dbReference type="EMBL" id="JAMWBK010000005">
    <property type="protein sequence ID" value="KAJ8904883.1"/>
    <property type="molecule type" value="Genomic_DNA"/>
</dbReference>
<dbReference type="InterPro" id="IPR050438">
    <property type="entry name" value="LMW_PTPase"/>
</dbReference>
<dbReference type="PANTHER" id="PTHR11717">
    <property type="entry name" value="LOW MOLECULAR WEIGHT PROTEIN TYROSINE PHOSPHATASE"/>
    <property type="match status" value="1"/>
</dbReference>
<dbReference type="SUPFAM" id="SSF52788">
    <property type="entry name" value="Phosphotyrosine protein phosphatases I"/>
    <property type="match status" value="1"/>
</dbReference>
<organism evidence="4 5">
    <name type="scientific">Rhodosorus marinus</name>
    <dbReference type="NCBI Taxonomy" id="101924"/>
    <lineage>
        <taxon>Eukaryota</taxon>
        <taxon>Rhodophyta</taxon>
        <taxon>Stylonematophyceae</taxon>
        <taxon>Stylonematales</taxon>
        <taxon>Stylonemataceae</taxon>
        <taxon>Rhodosorus</taxon>
    </lineage>
</organism>
<feature type="compositionally biased region" description="Basic and acidic residues" evidence="2">
    <location>
        <begin position="247"/>
        <end position="257"/>
    </location>
</feature>
<dbReference type="GO" id="GO:0004725">
    <property type="term" value="F:protein tyrosine phosphatase activity"/>
    <property type="evidence" value="ECO:0007669"/>
    <property type="project" value="UniProtKB-EC"/>
</dbReference>
<dbReference type="SMART" id="SM00226">
    <property type="entry name" value="LMWPc"/>
    <property type="match status" value="1"/>
</dbReference>
<gene>
    <name evidence="4" type="ORF">NDN08_001397</name>
</gene>
<dbReference type="AlphaFoldDB" id="A0AAV8UUV4"/>
<evidence type="ECO:0000313" key="4">
    <source>
        <dbReference type="EMBL" id="KAJ8904883.1"/>
    </source>
</evidence>
<sequence>MTSFVASGLLRTQQSRAGLCQASRTRYRRFGRGVLARADDGSGPEITAGDALRAWESAQNYGQTPQEDGEMRVPDDKVFRILFVCRDNLTTSVVAEAILKDLIERRQYSKYIKVESAGYQVIPGGNPPEEFVNAMKFRRKLDITIHQARKLIPADVDKYQLIICMDTKSRNNVLYMKIGNPGTKMSEEKEKELEMKVKVLSQYCTIPKLRTAQFPSGEYRQAALGVMISSVVDGCNGLISKLSRGVDNVKRSEKDDGSATSQGSSS</sequence>
<dbReference type="InterPro" id="IPR036196">
    <property type="entry name" value="Ptyr_pPase_sf"/>
</dbReference>
<dbReference type="EC" id="3.1.3.48" evidence="1"/>
<name>A0AAV8UUV4_9RHOD</name>
<evidence type="ECO:0000313" key="5">
    <source>
        <dbReference type="Proteomes" id="UP001157974"/>
    </source>
</evidence>
<keyword evidence="5" id="KW-1185">Reference proteome</keyword>
<dbReference type="Pfam" id="PF01451">
    <property type="entry name" value="LMWPc"/>
    <property type="match status" value="1"/>
</dbReference>
<feature type="region of interest" description="Disordered" evidence="2">
    <location>
        <begin position="246"/>
        <end position="266"/>
    </location>
</feature>
<dbReference type="Proteomes" id="UP001157974">
    <property type="component" value="Unassembled WGS sequence"/>
</dbReference>
<accession>A0AAV8UUV4</accession>
<feature type="domain" description="Phosphotyrosine protein phosphatase I" evidence="3">
    <location>
        <begin position="79"/>
        <end position="241"/>
    </location>
</feature>
<protein>
    <recommendedName>
        <fullName evidence="1">protein-tyrosine-phosphatase</fullName>
        <ecNumber evidence="1">3.1.3.48</ecNumber>
    </recommendedName>
</protein>
<dbReference type="PANTHER" id="PTHR11717:SF7">
    <property type="entry name" value="LOW MOLECULAR WEIGHT PHOSPHOTYROSINE PROTEIN PHOSPHATASE"/>
    <property type="match status" value="1"/>
</dbReference>
<reference evidence="4 5" key="1">
    <citation type="journal article" date="2023" name="Nat. Commun.">
        <title>Origin of minicircular mitochondrial genomes in red algae.</title>
        <authorList>
            <person name="Lee Y."/>
            <person name="Cho C.H."/>
            <person name="Lee Y.M."/>
            <person name="Park S.I."/>
            <person name="Yang J.H."/>
            <person name="West J.A."/>
            <person name="Bhattacharya D."/>
            <person name="Yoon H.S."/>
        </authorList>
    </citation>
    <scope>NUCLEOTIDE SEQUENCE [LARGE SCALE GENOMIC DNA]</scope>
    <source>
        <strain evidence="4 5">CCMP1338</strain>
        <tissue evidence="4">Whole cell</tissue>
    </source>
</reference>
<dbReference type="Gene3D" id="3.40.50.2300">
    <property type="match status" value="1"/>
</dbReference>
<evidence type="ECO:0000256" key="1">
    <source>
        <dbReference type="ARBA" id="ARBA00013064"/>
    </source>
</evidence>
<proteinExistence type="predicted"/>
<dbReference type="InterPro" id="IPR023485">
    <property type="entry name" value="Ptyr_pPase"/>
</dbReference>
<evidence type="ECO:0000259" key="3">
    <source>
        <dbReference type="SMART" id="SM00226"/>
    </source>
</evidence>
<evidence type="ECO:0000256" key="2">
    <source>
        <dbReference type="SAM" id="MobiDB-lite"/>
    </source>
</evidence>
<comment type="caution">
    <text evidence="4">The sequence shown here is derived from an EMBL/GenBank/DDBJ whole genome shotgun (WGS) entry which is preliminary data.</text>
</comment>